<dbReference type="AlphaFoldDB" id="A0A379N5K1"/>
<evidence type="ECO:0000313" key="4">
    <source>
        <dbReference type="Proteomes" id="UP000254919"/>
    </source>
</evidence>
<feature type="compositionally biased region" description="Low complexity" evidence="1">
    <location>
        <begin position="138"/>
        <end position="148"/>
    </location>
</feature>
<organism evidence="3 4">
    <name type="scientific">Roseomonas mucosa</name>
    <dbReference type="NCBI Taxonomy" id="207340"/>
    <lineage>
        <taxon>Bacteria</taxon>
        <taxon>Pseudomonadati</taxon>
        <taxon>Pseudomonadota</taxon>
        <taxon>Alphaproteobacteria</taxon>
        <taxon>Acetobacterales</taxon>
        <taxon>Roseomonadaceae</taxon>
        <taxon>Roseomonas</taxon>
    </lineage>
</organism>
<protein>
    <submittedName>
        <fullName evidence="3">PPOX class probable FMN-dependent enzyme, alr4036 family</fullName>
    </submittedName>
</protein>
<proteinExistence type="predicted"/>
<dbReference type="Gene3D" id="2.30.110.10">
    <property type="entry name" value="Electron Transport, Fmn-binding Protein, Chain A"/>
    <property type="match status" value="1"/>
</dbReference>
<evidence type="ECO:0000259" key="2">
    <source>
        <dbReference type="Pfam" id="PF01243"/>
    </source>
</evidence>
<sequence>MPTQDRNPEDQGVTTGAAEPEADRILLEILDLLHVAPGDRENAWRLLALGSQGADGAPRQRMVVLRGFEPWSLTLWLHSDARAGKVGEIAADPRVSLLGWDAARQWQLRLEGEARLHRGDALADRAWAAMPEGERRSYAASAPPGSAVPAPPPPPVVTPQARANFCVITVRLRQMEWLHLDPERHRRARFRFLGQGVEARWLIP</sequence>
<accession>A0A379N5K1</accession>
<gene>
    <name evidence="3" type="ORF">NCTC13291_03361</name>
</gene>
<evidence type="ECO:0000313" key="3">
    <source>
        <dbReference type="EMBL" id="SUE41763.1"/>
    </source>
</evidence>
<feature type="region of interest" description="Disordered" evidence="1">
    <location>
        <begin position="135"/>
        <end position="155"/>
    </location>
</feature>
<dbReference type="Pfam" id="PF01243">
    <property type="entry name" value="PNPOx_N"/>
    <property type="match status" value="1"/>
</dbReference>
<name>A0A379N5K1_9PROT</name>
<dbReference type="InterPro" id="IPR012349">
    <property type="entry name" value="Split_barrel_FMN-bd"/>
</dbReference>
<dbReference type="EMBL" id="UGVN01000001">
    <property type="protein sequence ID" value="SUE41763.1"/>
    <property type="molecule type" value="Genomic_DNA"/>
</dbReference>
<reference evidence="3 4" key="1">
    <citation type="submission" date="2018-06" db="EMBL/GenBank/DDBJ databases">
        <authorList>
            <consortium name="Pathogen Informatics"/>
            <person name="Doyle S."/>
        </authorList>
    </citation>
    <scope>NUCLEOTIDE SEQUENCE [LARGE SCALE GENOMIC DNA]</scope>
    <source>
        <strain evidence="3 4">NCTC13291</strain>
    </source>
</reference>
<dbReference type="Proteomes" id="UP000254919">
    <property type="component" value="Unassembled WGS sequence"/>
</dbReference>
<dbReference type="SUPFAM" id="SSF50475">
    <property type="entry name" value="FMN-binding split barrel"/>
    <property type="match status" value="1"/>
</dbReference>
<evidence type="ECO:0000256" key="1">
    <source>
        <dbReference type="SAM" id="MobiDB-lite"/>
    </source>
</evidence>
<dbReference type="InterPro" id="IPR011576">
    <property type="entry name" value="Pyridox_Oxase_N"/>
</dbReference>
<feature type="domain" description="Pyridoxamine 5'-phosphate oxidase N-terminal" evidence="2">
    <location>
        <begin position="46"/>
        <end position="131"/>
    </location>
</feature>